<sequence length="135" mass="14750">MASVRVECPISASPDHIWDVIRDVGAVHERLLPGRVAGTRIEDGRRYLTFPDGNVVEELIVAVDDEARRFAYAVVAGARPPLEHHHASFEVTPDGTLVWTADFLPDTAAAEVRVRMERGLAEMAAVIAKSARPTP</sequence>
<dbReference type="CDD" id="cd07821">
    <property type="entry name" value="PYR_PYL_RCAR_like"/>
    <property type="match status" value="1"/>
</dbReference>
<dbReference type="SUPFAM" id="SSF55961">
    <property type="entry name" value="Bet v1-like"/>
    <property type="match status" value="1"/>
</dbReference>
<keyword evidence="2" id="KW-1185">Reference proteome</keyword>
<dbReference type="EMBL" id="WXEW01000006">
    <property type="protein sequence ID" value="NAS24319.1"/>
    <property type="molecule type" value="Genomic_DNA"/>
</dbReference>
<dbReference type="AlphaFoldDB" id="A0A7C9JWR4"/>
<accession>A0A7C9JWR4</accession>
<organism evidence="1 2">
    <name type="scientific">Herbidospora solisilvae</name>
    <dbReference type="NCBI Taxonomy" id="2696284"/>
    <lineage>
        <taxon>Bacteria</taxon>
        <taxon>Bacillati</taxon>
        <taxon>Actinomycetota</taxon>
        <taxon>Actinomycetes</taxon>
        <taxon>Streptosporangiales</taxon>
        <taxon>Streptosporangiaceae</taxon>
        <taxon>Herbidospora</taxon>
    </lineage>
</organism>
<evidence type="ECO:0000313" key="2">
    <source>
        <dbReference type="Proteomes" id="UP000479526"/>
    </source>
</evidence>
<dbReference type="RefSeq" id="WP_161481501.1">
    <property type="nucleotide sequence ID" value="NZ_WXEW01000006.1"/>
</dbReference>
<reference evidence="1 2" key="1">
    <citation type="submission" date="2020-01" db="EMBL/GenBank/DDBJ databases">
        <title>Herbidospora sp. NEAU-GS84 nov., a novel actinomycete isolated from soil.</title>
        <authorList>
            <person name="Han L."/>
        </authorList>
    </citation>
    <scope>NUCLEOTIDE SEQUENCE [LARGE SCALE GENOMIC DNA]</scope>
    <source>
        <strain evidence="1 2">NEAU-GS84</strain>
    </source>
</reference>
<dbReference type="InterPro" id="IPR023393">
    <property type="entry name" value="START-like_dom_sf"/>
</dbReference>
<dbReference type="InterPro" id="IPR019587">
    <property type="entry name" value="Polyketide_cyclase/dehydratase"/>
</dbReference>
<comment type="caution">
    <text evidence="1">The sequence shown here is derived from an EMBL/GenBank/DDBJ whole genome shotgun (WGS) entry which is preliminary data.</text>
</comment>
<evidence type="ECO:0000313" key="1">
    <source>
        <dbReference type="EMBL" id="NAS24319.1"/>
    </source>
</evidence>
<dbReference type="Gene3D" id="3.30.530.20">
    <property type="match status" value="1"/>
</dbReference>
<dbReference type="Proteomes" id="UP000479526">
    <property type="component" value="Unassembled WGS sequence"/>
</dbReference>
<dbReference type="Pfam" id="PF10604">
    <property type="entry name" value="Polyketide_cyc2"/>
    <property type="match status" value="1"/>
</dbReference>
<name>A0A7C9JWR4_9ACTN</name>
<gene>
    <name evidence="1" type="ORF">GT755_21810</name>
</gene>
<protein>
    <submittedName>
        <fullName evidence="1">SRPBCC family protein</fullName>
    </submittedName>
</protein>
<proteinExistence type="predicted"/>